<accession>E4N3M3</accession>
<protein>
    <recommendedName>
        <fullName evidence="5">Lipoprotein</fullName>
    </recommendedName>
</protein>
<dbReference type="KEGG" id="ksk:KSE_57310"/>
<dbReference type="Proteomes" id="UP000007076">
    <property type="component" value="Chromosome"/>
</dbReference>
<dbReference type="PROSITE" id="PS51257">
    <property type="entry name" value="PROKAR_LIPOPROTEIN"/>
    <property type="match status" value="1"/>
</dbReference>
<dbReference type="EMBL" id="AP010968">
    <property type="protein sequence ID" value="BAJ31504.1"/>
    <property type="molecule type" value="Genomic_DNA"/>
</dbReference>
<organism evidence="3 4">
    <name type="scientific">Kitasatospora setae (strain ATCC 33774 / DSM 43861 / JCM 3304 / KCC A-0304 / NBRC 14216 / KM-6054)</name>
    <name type="common">Streptomyces setae</name>
    <dbReference type="NCBI Taxonomy" id="452652"/>
    <lineage>
        <taxon>Bacteria</taxon>
        <taxon>Bacillati</taxon>
        <taxon>Actinomycetota</taxon>
        <taxon>Actinomycetes</taxon>
        <taxon>Kitasatosporales</taxon>
        <taxon>Streptomycetaceae</taxon>
        <taxon>Kitasatospora</taxon>
    </lineage>
</organism>
<dbReference type="HOGENOM" id="CLU_1213532_0_0_11"/>
<evidence type="ECO:0000256" key="2">
    <source>
        <dbReference type="SAM" id="SignalP"/>
    </source>
</evidence>
<sequence>MMVRGRAVAVAAVCGAVLAGAVGCTSDGRPAAAASPSGSGSGSGSTGKANVKAVDVQLDARVARMREWIEAQDDTVRESVRLVHQEGAVGFLVWSKPGGQQCLGRTEGGKSSGRFSWCDTEASRPLAEQPGLKVIPDGRADGRWYVQVDADRQRLVGVECGGERLKVVPIGDEFSANGARRHYLVFSDWQLTGRPVAHVLVDGGQPGEAVLDVPQEPVGGGLPSKWCG</sequence>
<gene>
    <name evidence="3" type="ordered locus">KSE_57310</name>
</gene>
<keyword evidence="2" id="KW-0732">Signal</keyword>
<feature type="chain" id="PRO_5039667688" description="Lipoprotein" evidence="2">
    <location>
        <begin position="22"/>
        <end position="228"/>
    </location>
</feature>
<feature type="signal peptide" evidence="2">
    <location>
        <begin position="1"/>
        <end position="21"/>
    </location>
</feature>
<name>E4N3M3_KITSK</name>
<reference evidence="3 4" key="1">
    <citation type="journal article" date="2010" name="DNA Res.">
        <title>Genome sequence of Kitasatospora setae NBRC 14216T: an evolutionary snapshot of the family Streptomycetaceae.</title>
        <authorList>
            <person name="Ichikawa N."/>
            <person name="Oguchi A."/>
            <person name="Ikeda H."/>
            <person name="Ishikawa J."/>
            <person name="Kitani S."/>
            <person name="Watanabe Y."/>
            <person name="Nakamura S."/>
            <person name="Katano Y."/>
            <person name="Kishi E."/>
            <person name="Sasagawa M."/>
            <person name="Ankai A."/>
            <person name="Fukui S."/>
            <person name="Hashimoto Y."/>
            <person name="Kamata S."/>
            <person name="Otoguro M."/>
            <person name="Tanikawa S."/>
            <person name="Nihira T."/>
            <person name="Horinouchi S."/>
            <person name="Ohnishi Y."/>
            <person name="Hayakawa M."/>
            <person name="Kuzuyama T."/>
            <person name="Arisawa A."/>
            <person name="Nomoto F."/>
            <person name="Miura H."/>
            <person name="Takahashi Y."/>
            <person name="Fujita N."/>
        </authorList>
    </citation>
    <scope>NUCLEOTIDE SEQUENCE [LARGE SCALE GENOMIC DNA]</scope>
    <source>
        <strain evidence="4">ATCC 33774 / DSM 43861 / JCM 3304 / KCC A-0304 / NBRC 14216 / KM-6054</strain>
    </source>
</reference>
<evidence type="ECO:0000256" key="1">
    <source>
        <dbReference type="SAM" id="MobiDB-lite"/>
    </source>
</evidence>
<evidence type="ECO:0000313" key="3">
    <source>
        <dbReference type="EMBL" id="BAJ31504.1"/>
    </source>
</evidence>
<proteinExistence type="predicted"/>
<dbReference type="PATRIC" id="fig|452652.3.peg.5740"/>
<feature type="region of interest" description="Disordered" evidence="1">
    <location>
        <begin position="28"/>
        <end position="49"/>
    </location>
</feature>
<dbReference type="AlphaFoldDB" id="E4N3M3"/>
<feature type="compositionally biased region" description="Low complexity" evidence="1">
    <location>
        <begin position="28"/>
        <end position="38"/>
    </location>
</feature>
<evidence type="ECO:0008006" key="5">
    <source>
        <dbReference type="Google" id="ProtNLM"/>
    </source>
</evidence>
<dbReference type="STRING" id="452652.KSE_57310"/>
<evidence type="ECO:0000313" key="4">
    <source>
        <dbReference type="Proteomes" id="UP000007076"/>
    </source>
</evidence>
<keyword evidence="4" id="KW-1185">Reference proteome</keyword>